<evidence type="ECO:0000256" key="1">
    <source>
        <dbReference type="ARBA" id="ARBA00022512"/>
    </source>
</evidence>
<sequence>MSLSKRLTILFPLPAGTTAIPSATQSAVAGTTDPTVHEYAAVQITQIPGYTSWVSKNGAAAVAQTTIPAEASGSDDETYDVTYVANQASITVNYVDYFGNTISPSTEFTGNYDDVDNLTTNATTAVVIDGYTLGATDAANTAATKVYFVLDADGNVVATDASGNPVTSITLTYETNVTATVSGTRVYDGLDGQDNGATSEQDDYKNLTFVLTDSKGNVLDSNIDASDVANTGIYYESADAGKYPATVSINGKNLADLKTANPQYNFLSISTGDYTITAAPVTATITSDNTVTKVYDGTAVPGYVPSVVFARTDGGTLIPNEGTNSLDQIAAWTAADFTYSLNGTTVANPTDVGTYTIEFSDAGLAKLAAATNFAVTPVYLGTYTITAAQATATLSTPSFTYDGTTKASDETGLFATVNVLAGTGDDGGSTVKVALTSDDVSFTTDGTDAVSYGYSLTDAGLITVQNAVKNYTLTKDDVTGGSVAIDKANATITVDDGTFGYDGTSHSIPDGNVTVTGAVSDDQLAYNLTNNARTDAGSQTVGIELTAGSLVNSNYNITTTDTAQLTITPASTTGNENASVKTDNQSITYGDATPTLSVTVGSDLTTTDAGLTNADYTIANAQYTNDGKYLAAGSYTVTLNASGIAKLEAVNPNYKIDAVQTGTITVAPKQIKVTAGSDSKVYGTSDPTLDSNYDHSQLVGNDDQLDYAVSRAAGEDVGSYFETITVGDNANYAIVPVAGRFTITPKGTNPGDVNTTVTVNNASSSYGESAPDFSITVGSDLNNPGNLTNADFTFTNKATGEVVAGVPTNVGNYDVSLNDSGKAKVAVANPNYKFNDDSFISGTYTINDVITHSEITRTRTIHYTGAGVRTPGDVEQTITYDVATSKATGESVYTPLTGYAAVNTPAIAGFTNSGNVAAWLPATATTKPNNSTVNVTYTPTNDIEYSEITVTRTIHYVGAGNQTPHDVIEKVVYKVVTNKTTGEVSYTPQGVYDAVVTPDVAGYTNSGDVAELVPSATMTQPEDSTVVVNYQAVSQPGDGESGNETNPTNPGKGNNDNGNSSNGVGDNNSVAPTNENNGANVSNISNVKVVGNKTNTNRTALIHANKEKLPQTNDNNDKTGAIAGLSLLGLTLGMFGFKRRKRDEN</sequence>
<dbReference type="Gene3D" id="3.10.430.110">
    <property type="match status" value="4"/>
</dbReference>
<organism evidence="7 8">
    <name type="scientific">Paucilactobacillus hokkaidonensis JCM 18461</name>
    <dbReference type="NCBI Taxonomy" id="1291742"/>
    <lineage>
        <taxon>Bacteria</taxon>
        <taxon>Bacillati</taxon>
        <taxon>Bacillota</taxon>
        <taxon>Bacilli</taxon>
        <taxon>Lactobacillales</taxon>
        <taxon>Lactobacillaceae</taxon>
        <taxon>Paucilactobacillus</taxon>
    </lineage>
</organism>
<evidence type="ECO:0000313" key="7">
    <source>
        <dbReference type="EMBL" id="BAP85333.1"/>
    </source>
</evidence>
<dbReference type="AlphaFoldDB" id="A0A0A1GWS3"/>
<dbReference type="Gene3D" id="2.60.40.4300">
    <property type="match status" value="2"/>
</dbReference>
<keyword evidence="4" id="KW-0572">Peptidoglycan-anchor</keyword>
<feature type="domain" description="Gram-positive cocci surface proteins LPxTG" evidence="6">
    <location>
        <begin position="1109"/>
        <end position="1145"/>
    </location>
</feature>
<feature type="compositionally biased region" description="Polar residues" evidence="5">
    <location>
        <begin position="1069"/>
        <end position="1085"/>
    </location>
</feature>
<dbReference type="Gene3D" id="3.10.20.320">
    <property type="entry name" value="Putative peptidoglycan bound protein (lpxtg motif)"/>
    <property type="match status" value="1"/>
</dbReference>
<evidence type="ECO:0000256" key="3">
    <source>
        <dbReference type="ARBA" id="ARBA00022729"/>
    </source>
</evidence>
<keyword evidence="2" id="KW-0964">Secreted</keyword>
<evidence type="ECO:0000256" key="2">
    <source>
        <dbReference type="ARBA" id="ARBA00022525"/>
    </source>
</evidence>
<dbReference type="InterPro" id="IPR041286">
    <property type="entry name" value="MBG_2"/>
</dbReference>
<accession>A0A0A1GWS3</accession>
<dbReference type="Proteomes" id="UP000031620">
    <property type="component" value="Chromosome"/>
</dbReference>
<dbReference type="InterPro" id="IPR019931">
    <property type="entry name" value="LPXTG_anchor"/>
</dbReference>
<keyword evidence="3" id="KW-0732">Signal</keyword>
<keyword evidence="1" id="KW-0134">Cell wall</keyword>
<dbReference type="Pfam" id="PF00746">
    <property type="entry name" value="Gram_pos_anchor"/>
    <property type="match status" value="1"/>
</dbReference>
<reference evidence="7 8" key="1">
    <citation type="submission" date="2014-11" db="EMBL/GenBank/DDBJ databases">
        <title>Complete genome sequence and analysis of Lactobacillus hokkaidonensis LOOC260T.</title>
        <authorList>
            <person name="Tanizawa Y."/>
            <person name="Tohno M."/>
            <person name="Kaminuma E."/>
            <person name="Nakamura Y."/>
            <person name="Arita M."/>
        </authorList>
    </citation>
    <scope>NUCLEOTIDE SEQUENCE [LARGE SCALE GENOMIC DNA]</scope>
    <source>
        <strain evidence="7 8">LOOC260</strain>
    </source>
</reference>
<dbReference type="InterPro" id="IPR041277">
    <property type="entry name" value="MBG_Lactobacillales"/>
</dbReference>
<dbReference type="PROSITE" id="PS50847">
    <property type="entry name" value="GRAM_POS_ANCHORING"/>
    <property type="match status" value="1"/>
</dbReference>
<feature type="compositionally biased region" description="Low complexity" evidence="5">
    <location>
        <begin position="1042"/>
        <end position="1068"/>
    </location>
</feature>
<proteinExistence type="predicted"/>
<dbReference type="KEGG" id="lho:LOOC260_107930"/>
<protein>
    <submittedName>
        <fullName evidence="7">Cell surface protein</fullName>
    </submittedName>
</protein>
<gene>
    <name evidence="7" type="ORF">LOOC260_107930</name>
</gene>
<evidence type="ECO:0000313" key="8">
    <source>
        <dbReference type="Proteomes" id="UP000031620"/>
    </source>
</evidence>
<dbReference type="InterPro" id="IPR041495">
    <property type="entry name" value="Mub_B2"/>
</dbReference>
<dbReference type="HOGENOM" id="CLU_277169_0_0_9"/>
<evidence type="ECO:0000256" key="4">
    <source>
        <dbReference type="ARBA" id="ARBA00023088"/>
    </source>
</evidence>
<dbReference type="NCBIfam" id="TIGR01167">
    <property type="entry name" value="LPXTG_anchor"/>
    <property type="match status" value="1"/>
</dbReference>
<dbReference type="STRING" id="1291742.LOOC260_107930"/>
<dbReference type="EMBL" id="AP014680">
    <property type="protein sequence ID" value="BAP85333.1"/>
    <property type="molecule type" value="Genomic_DNA"/>
</dbReference>
<evidence type="ECO:0000259" key="6">
    <source>
        <dbReference type="PROSITE" id="PS50847"/>
    </source>
</evidence>
<feature type="region of interest" description="Disordered" evidence="5">
    <location>
        <begin position="1033"/>
        <end position="1091"/>
    </location>
</feature>
<dbReference type="Pfam" id="PF18676">
    <property type="entry name" value="MBG_2"/>
    <property type="match status" value="1"/>
</dbReference>
<name>A0A0A1GWS3_9LACO</name>
<evidence type="ECO:0000256" key="5">
    <source>
        <dbReference type="SAM" id="MobiDB-lite"/>
    </source>
</evidence>
<dbReference type="Pfam" id="PF17966">
    <property type="entry name" value="Muc_B2"/>
    <property type="match status" value="2"/>
</dbReference>
<dbReference type="Pfam" id="PF17883">
    <property type="entry name" value="MBG"/>
    <property type="match status" value="4"/>
</dbReference>